<organism evidence="2 3">
    <name type="scientific">Aulographum hederae CBS 113979</name>
    <dbReference type="NCBI Taxonomy" id="1176131"/>
    <lineage>
        <taxon>Eukaryota</taxon>
        <taxon>Fungi</taxon>
        <taxon>Dikarya</taxon>
        <taxon>Ascomycota</taxon>
        <taxon>Pezizomycotina</taxon>
        <taxon>Dothideomycetes</taxon>
        <taxon>Pleosporomycetidae</taxon>
        <taxon>Aulographales</taxon>
        <taxon>Aulographaceae</taxon>
    </lineage>
</organism>
<feature type="region of interest" description="Disordered" evidence="1">
    <location>
        <begin position="1"/>
        <end position="53"/>
    </location>
</feature>
<protein>
    <submittedName>
        <fullName evidence="2">Uncharacterized protein</fullName>
    </submittedName>
</protein>
<sequence>MASPTSQHSARTSEDIPVAAEHTTQPSPKADMTPQPAAGATPTSRTSTGSHRLSATSAAFYPALFGYGDVRSEAGGEELEGFGSGSGSRRGENPGRGGGEGSSGQGSGAEGFGRILEMLAVPNQAQQPGEGAGAGGLVYFVPSRRNQPIYRGSVLGSPEMVQQPLAIAQAGPSTPRPAPVSAADSTPGPAGGGVVVVTTPQNRILSSSTEYVLSERQRLTEMIRRNAEIERQVEYQGPFGSQLEEVDGLLKAHGRM</sequence>
<gene>
    <name evidence="2" type="ORF">K402DRAFT_401582</name>
</gene>
<evidence type="ECO:0000256" key="1">
    <source>
        <dbReference type="SAM" id="MobiDB-lite"/>
    </source>
</evidence>
<name>A0A6G1HAS4_9PEZI</name>
<proteinExistence type="predicted"/>
<evidence type="ECO:0000313" key="3">
    <source>
        <dbReference type="Proteomes" id="UP000800041"/>
    </source>
</evidence>
<feature type="region of interest" description="Disordered" evidence="1">
    <location>
        <begin position="72"/>
        <end position="110"/>
    </location>
</feature>
<feature type="compositionally biased region" description="Polar residues" evidence="1">
    <location>
        <begin position="1"/>
        <end position="10"/>
    </location>
</feature>
<dbReference type="Proteomes" id="UP000800041">
    <property type="component" value="Unassembled WGS sequence"/>
</dbReference>
<keyword evidence="3" id="KW-1185">Reference proteome</keyword>
<feature type="compositionally biased region" description="Gly residues" evidence="1">
    <location>
        <begin position="82"/>
        <end position="110"/>
    </location>
</feature>
<dbReference type="EMBL" id="ML977143">
    <property type="protein sequence ID" value="KAF1990119.1"/>
    <property type="molecule type" value="Genomic_DNA"/>
</dbReference>
<reference evidence="2" key="1">
    <citation type="journal article" date="2020" name="Stud. Mycol.">
        <title>101 Dothideomycetes genomes: a test case for predicting lifestyles and emergence of pathogens.</title>
        <authorList>
            <person name="Haridas S."/>
            <person name="Albert R."/>
            <person name="Binder M."/>
            <person name="Bloem J."/>
            <person name="Labutti K."/>
            <person name="Salamov A."/>
            <person name="Andreopoulos B."/>
            <person name="Baker S."/>
            <person name="Barry K."/>
            <person name="Bills G."/>
            <person name="Bluhm B."/>
            <person name="Cannon C."/>
            <person name="Castanera R."/>
            <person name="Culley D."/>
            <person name="Daum C."/>
            <person name="Ezra D."/>
            <person name="Gonzalez J."/>
            <person name="Henrissat B."/>
            <person name="Kuo A."/>
            <person name="Liang C."/>
            <person name="Lipzen A."/>
            <person name="Lutzoni F."/>
            <person name="Magnuson J."/>
            <person name="Mondo S."/>
            <person name="Nolan M."/>
            <person name="Ohm R."/>
            <person name="Pangilinan J."/>
            <person name="Park H.-J."/>
            <person name="Ramirez L."/>
            <person name="Alfaro M."/>
            <person name="Sun H."/>
            <person name="Tritt A."/>
            <person name="Yoshinaga Y."/>
            <person name="Zwiers L.-H."/>
            <person name="Turgeon B."/>
            <person name="Goodwin S."/>
            <person name="Spatafora J."/>
            <person name="Crous P."/>
            <person name="Grigoriev I."/>
        </authorList>
    </citation>
    <scope>NUCLEOTIDE SEQUENCE</scope>
    <source>
        <strain evidence="2">CBS 113979</strain>
    </source>
</reference>
<feature type="region of interest" description="Disordered" evidence="1">
    <location>
        <begin position="169"/>
        <end position="190"/>
    </location>
</feature>
<accession>A0A6G1HAS4</accession>
<evidence type="ECO:0000313" key="2">
    <source>
        <dbReference type="EMBL" id="KAF1990119.1"/>
    </source>
</evidence>
<dbReference type="AlphaFoldDB" id="A0A6G1HAS4"/>
<feature type="compositionally biased region" description="Polar residues" evidence="1">
    <location>
        <begin position="41"/>
        <end position="53"/>
    </location>
</feature>